<proteinExistence type="predicted"/>
<organism evidence="1">
    <name type="scientific">Siphoviridae sp. ctVii20</name>
    <dbReference type="NCBI Taxonomy" id="2825533"/>
    <lineage>
        <taxon>Viruses</taxon>
        <taxon>Duplodnaviria</taxon>
        <taxon>Heunggongvirae</taxon>
        <taxon>Uroviricota</taxon>
        <taxon>Caudoviricetes</taxon>
    </lineage>
</organism>
<accession>A0A8S5QCZ9</accession>
<reference evidence="1" key="1">
    <citation type="journal article" date="2021" name="Proc. Natl. Acad. Sci. U.S.A.">
        <title>A Catalog of Tens of Thousands of Viruses from Human Metagenomes Reveals Hidden Associations with Chronic Diseases.</title>
        <authorList>
            <person name="Tisza M.J."/>
            <person name="Buck C.B."/>
        </authorList>
    </citation>
    <scope>NUCLEOTIDE SEQUENCE</scope>
    <source>
        <strain evidence="1">CtVii20</strain>
    </source>
</reference>
<sequence>MPPQNTTFLIAVFPKKGFLKECGYSSVTLLTKIPLP</sequence>
<dbReference type="EMBL" id="BK015631">
    <property type="protein sequence ID" value="DAE16826.1"/>
    <property type="molecule type" value="Genomic_DNA"/>
</dbReference>
<evidence type="ECO:0000313" key="1">
    <source>
        <dbReference type="EMBL" id="DAE16826.1"/>
    </source>
</evidence>
<protein>
    <submittedName>
        <fullName evidence="1">Uncharacterized protein</fullName>
    </submittedName>
</protein>
<name>A0A8S5QCZ9_9CAUD</name>